<organism evidence="1 2">
    <name type="scientific">Pseudomonas yamanorum</name>
    <dbReference type="NCBI Taxonomy" id="515393"/>
    <lineage>
        <taxon>Bacteria</taxon>
        <taxon>Pseudomonadati</taxon>
        <taxon>Pseudomonadota</taxon>
        <taxon>Gammaproteobacteria</taxon>
        <taxon>Pseudomonadales</taxon>
        <taxon>Pseudomonadaceae</taxon>
        <taxon>Pseudomonas</taxon>
    </lineage>
</organism>
<gene>
    <name evidence="1" type="ORF">HX822_04800</name>
</gene>
<accession>A0A7Y8ECX4</accession>
<dbReference type="RefSeq" id="WP_177076188.1">
    <property type="nucleotide sequence ID" value="NZ_JACARG010000009.1"/>
</dbReference>
<reference evidence="1 2" key="1">
    <citation type="submission" date="2020-04" db="EMBL/GenBank/DDBJ databases">
        <title>Molecular characterization of pseudomonads from Agaricus bisporus reveal novel blotch 2 pathogens in Western Europe.</title>
        <authorList>
            <person name="Taparia T."/>
            <person name="Krijger M."/>
            <person name="Haynes E."/>
            <person name="Elpinstone J.G."/>
            <person name="Noble R."/>
            <person name="Van Der Wolf J."/>
        </authorList>
    </citation>
    <scope>NUCLEOTIDE SEQUENCE [LARGE SCALE GENOMIC DNA]</scope>
    <source>
        <strain evidence="1 2">IPO3782</strain>
    </source>
</reference>
<dbReference type="Proteomes" id="UP000531950">
    <property type="component" value="Unassembled WGS sequence"/>
</dbReference>
<dbReference type="AlphaFoldDB" id="A0A7Y8ECX4"/>
<name>A0A7Y8ECX4_9PSED</name>
<comment type="caution">
    <text evidence="1">The sequence shown here is derived from an EMBL/GenBank/DDBJ whole genome shotgun (WGS) entry which is preliminary data.</text>
</comment>
<dbReference type="EMBL" id="JACARG010000009">
    <property type="protein sequence ID" value="NWE12247.1"/>
    <property type="molecule type" value="Genomic_DNA"/>
</dbReference>
<proteinExistence type="predicted"/>
<sequence>MPTSQTPVSGVQRRHYEHIKAAIPQSLIHATPEHPIKRYETFDPFEQELTRRLKNWPKPGLGRPTMVEPTEHQQFFARFVALTDQILWATRLSSQGGPERCSRALGLQPSFNVQSARA</sequence>
<evidence type="ECO:0000313" key="2">
    <source>
        <dbReference type="Proteomes" id="UP000531950"/>
    </source>
</evidence>
<evidence type="ECO:0000313" key="1">
    <source>
        <dbReference type="EMBL" id="NWE12247.1"/>
    </source>
</evidence>
<protein>
    <submittedName>
        <fullName evidence="1">Uncharacterized protein</fullName>
    </submittedName>
</protein>